<protein>
    <submittedName>
        <fullName evidence="5">N-alpha-acetyltransferase 15, NatA auxiliary subunit</fullName>
    </submittedName>
</protein>
<dbReference type="InterPro" id="IPR019734">
    <property type="entry name" value="TPR_rpt"/>
</dbReference>
<feature type="repeat" description="TPR" evidence="3">
    <location>
        <begin position="87"/>
        <end position="120"/>
    </location>
</feature>
<gene>
    <name evidence="5" type="primary">NAA15</name>
    <name evidence="5" type="ORF">A0J61_04042</name>
</gene>
<dbReference type="PIRSF" id="PIRSF000422">
    <property type="entry name" value="N-terminal-AcTrfase-A_aux_su"/>
    <property type="match status" value="1"/>
</dbReference>
<dbReference type="SUPFAM" id="SSF48452">
    <property type="entry name" value="TPR-like"/>
    <property type="match status" value="2"/>
</dbReference>
<feature type="compositionally biased region" description="Basic and acidic residues" evidence="4">
    <location>
        <begin position="605"/>
        <end position="636"/>
    </location>
</feature>
<evidence type="ECO:0000256" key="2">
    <source>
        <dbReference type="ARBA" id="ARBA00022803"/>
    </source>
</evidence>
<dbReference type="FunFam" id="1.25.40.1040:FF:000003">
    <property type="entry name" value="N-terminal acetyltransferase A, auxiliary subunit"/>
    <property type="match status" value="1"/>
</dbReference>
<evidence type="ECO:0000313" key="6">
    <source>
        <dbReference type="Proteomes" id="UP000093000"/>
    </source>
</evidence>
<dbReference type="FunCoup" id="A0A1C7NFP0">
    <property type="interactions" value="667"/>
</dbReference>
<keyword evidence="2 3" id="KW-0802">TPR repeat</keyword>
<dbReference type="AlphaFoldDB" id="A0A1C7NFP0"/>
<dbReference type="GO" id="GO:0031415">
    <property type="term" value="C:NatA complex"/>
    <property type="evidence" value="ECO:0007669"/>
    <property type="project" value="TreeGrafter"/>
</dbReference>
<dbReference type="InterPro" id="IPR011990">
    <property type="entry name" value="TPR-like_helical_dom_sf"/>
</dbReference>
<keyword evidence="6" id="KW-1185">Reference proteome</keyword>
<feature type="compositionally biased region" description="Basic residues" evidence="4">
    <location>
        <begin position="590"/>
        <end position="600"/>
    </location>
</feature>
<dbReference type="Gene3D" id="1.25.40.1010">
    <property type="match status" value="1"/>
</dbReference>
<dbReference type="InterPro" id="IPR021183">
    <property type="entry name" value="NatA_aux_su"/>
</dbReference>
<dbReference type="PANTHER" id="PTHR22767:SF2">
    <property type="entry name" value="N(ALPHA)-ACETYLTRANSFERASE 15_16, ISOFORM A"/>
    <property type="match status" value="1"/>
</dbReference>
<dbReference type="Pfam" id="PF13181">
    <property type="entry name" value="TPR_8"/>
    <property type="match status" value="1"/>
</dbReference>
<comment type="caution">
    <text evidence="5">The sequence shown here is derived from an EMBL/GenBank/DDBJ whole genome shotgun (WGS) entry which is preliminary data.</text>
</comment>
<evidence type="ECO:0000256" key="4">
    <source>
        <dbReference type="SAM" id="MobiDB-lite"/>
    </source>
</evidence>
<dbReference type="STRING" id="101091.A0A1C7NFP0"/>
<proteinExistence type="predicted"/>
<accession>A0A1C7NFP0</accession>
<dbReference type="Proteomes" id="UP000093000">
    <property type="component" value="Unassembled WGS sequence"/>
</dbReference>
<dbReference type="SMART" id="SM00028">
    <property type="entry name" value="TPR"/>
    <property type="match status" value="5"/>
</dbReference>
<dbReference type="Pfam" id="PF12569">
    <property type="entry name" value="NatA_aux_su"/>
    <property type="match status" value="1"/>
</dbReference>
<sequence length="737" mass="85212">MNFLEFQTMASANRQLPPKEAAVFRNILKNYESRQYKKGLKLAESILKTHPDHETLAMKGLFLNNLEKKEEGYEYVKKGLLKDLTSHICWHVYGLLYRADKNYEEAAKCYANALKFNKNDINILRDFAVLQTQMRHYDALVETRTKLLETRPQNPPFWLGLAISYQLVNEPLKGLKVLKTQAESNVQAAATDFERSELYMYENMLLEEAGDYQKALDHLAEIESQVTDKRAWKEKNALYLSKLNRKEEAEIAYRELISINPNNVDYINQVLSLKEDAEINQTLSDLFTQYPRSKVIEQLILHHAEGNSFKTKVDATLQNGFRKGIPSLFTSMKRYYADAEKKRVIEELVSGYYTSLEKDSTFGSDQKEPPTALLWVLYYLAKQFDFYKQHDKALELINKAIAHTPTVVELYMTKGRILKHAGKIEEASQVMNEAREIDLQDRFINSKCAKYMMRAGKVEEAERILTLFTRKDVTALQDLTDMQCQWFMIEEGNAYLQKKDYGRALKRFHALEKFYVDYFDDQFDFHSYCLRKLTLRAYVESLRWEDKLKAHPFYLKAAKGAIQAYLALANSKTKETDELDETNMTEAEKKKARNKARKAALKAQQDQEAKKTTQVKEEVKPKNDKKPVDADPEGEKYLKTETPLDDALQFLKPLELLAPENAEIHSLGFEIYLNQQKLLLATKSLNKVAKGDKNHPSLKANLDRLEAAVSAQKDVDPKVKQVVDVQLAEIKMLLTKI</sequence>
<reference evidence="5 6" key="1">
    <citation type="submission" date="2016-03" db="EMBL/GenBank/DDBJ databases">
        <title>Choanephora cucurbitarum.</title>
        <authorList>
            <person name="Min B."/>
            <person name="Park H."/>
            <person name="Park J.-H."/>
            <person name="Shin H.-D."/>
            <person name="Choi I.-G."/>
        </authorList>
    </citation>
    <scope>NUCLEOTIDE SEQUENCE [LARGE SCALE GENOMIC DNA]</scope>
    <source>
        <strain evidence="5 6">KUS-F28377</strain>
    </source>
</reference>
<feature type="region of interest" description="Disordered" evidence="4">
    <location>
        <begin position="576"/>
        <end position="636"/>
    </location>
</feature>
<name>A0A1C7NFP0_9FUNG</name>
<dbReference type="Gene3D" id="1.25.40.1040">
    <property type="match status" value="1"/>
</dbReference>
<dbReference type="GO" id="GO:0016740">
    <property type="term" value="F:transferase activity"/>
    <property type="evidence" value="ECO:0007669"/>
    <property type="project" value="UniProtKB-KW"/>
</dbReference>
<evidence type="ECO:0000256" key="3">
    <source>
        <dbReference type="PROSITE-ProRule" id="PRU00339"/>
    </source>
</evidence>
<keyword evidence="1" id="KW-0677">Repeat</keyword>
<dbReference type="EMBL" id="LUGH01000189">
    <property type="protein sequence ID" value="OBZ87907.1"/>
    <property type="molecule type" value="Genomic_DNA"/>
</dbReference>
<evidence type="ECO:0000256" key="1">
    <source>
        <dbReference type="ARBA" id="ARBA00022737"/>
    </source>
</evidence>
<evidence type="ECO:0000313" key="5">
    <source>
        <dbReference type="EMBL" id="OBZ87907.1"/>
    </source>
</evidence>
<dbReference type="InParanoid" id="A0A1C7NFP0"/>
<dbReference type="PROSITE" id="PS50005">
    <property type="entry name" value="TPR"/>
    <property type="match status" value="1"/>
</dbReference>
<keyword evidence="5" id="KW-0808">Transferase</keyword>
<dbReference type="PANTHER" id="PTHR22767">
    <property type="entry name" value="N-TERMINAL ACETYLTRANSFERASE-RELATED"/>
    <property type="match status" value="1"/>
</dbReference>
<organism evidence="5 6">
    <name type="scientific">Choanephora cucurbitarum</name>
    <dbReference type="NCBI Taxonomy" id="101091"/>
    <lineage>
        <taxon>Eukaryota</taxon>
        <taxon>Fungi</taxon>
        <taxon>Fungi incertae sedis</taxon>
        <taxon>Mucoromycota</taxon>
        <taxon>Mucoromycotina</taxon>
        <taxon>Mucoromycetes</taxon>
        <taxon>Mucorales</taxon>
        <taxon>Mucorineae</taxon>
        <taxon>Choanephoraceae</taxon>
        <taxon>Choanephoroideae</taxon>
        <taxon>Choanephora</taxon>
    </lineage>
</organism>
<dbReference type="OrthoDB" id="10263032at2759"/>